<evidence type="ECO:0000313" key="6">
    <source>
        <dbReference type="Proteomes" id="UP001219525"/>
    </source>
</evidence>
<dbReference type="EMBL" id="JARJCW010000001">
    <property type="protein sequence ID" value="KAJ7230604.1"/>
    <property type="molecule type" value="Genomic_DNA"/>
</dbReference>
<dbReference type="Proteomes" id="UP001219525">
    <property type="component" value="Unassembled WGS sequence"/>
</dbReference>
<dbReference type="InterPro" id="IPR018466">
    <property type="entry name" value="Kre9/Knh1-like_N"/>
</dbReference>
<feature type="domain" description="Yeast cell wall synthesis Kre9/Knh1-like N-terminal" evidence="4">
    <location>
        <begin position="28"/>
        <end position="121"/>
    </location>
</feature>
<name>A0AAD6YVK8_9AGAR</name>
<protein>
    <recommendedName>
        <fullName evidence="4">Yeast cell wall synthesis Kre9/Knh1-like N-terminal domain-containing protein</fullName>
    </recommendedName>
</protein>
<dbReference type="Pfam" id="PF10342">
    <property type="entry name" value="Kre9_KNH"/>
    <property type="match status" value="1"/>
</dbReference>
<feature type="signal peptide" evidence="3">
    <location>
        <begin position="1"/>
        <end position="21"/>
    </location>
</feature>
<dbReference type="PANTHER" id="PTHR40633">
    <property type="entry name" value="MATRIX PROTEIN, PUTATIVE (AFU_ORTHOLOGUE AFUA_8G05410)-RELATED"/>
    <property type="match status" value="1"/>
</dbReference>
<feature type="compositionally biased region" description="Low complexity" evidence="2">
    <location>
        <begin position="163"/>
        <end position="216"/>
    </location>
</feature>
<evidence type="ECO:0000256" key="3">
    <source>
        <dbReference type="SAM" id="SignalP"/>
    </source>
</evidence>
<evidence type="ECO:0000256" key="1">
    <source>
        <dbReference type="ARBA" id="ARBA00022729"/>
    </source>
</evidence>
<evidence type="ECO:0000313" key="5">
    <source>
        <dbReference type="EMBL" id="KAJ7230604.1"/>
    </source>
</evidence>
<sequence length="243" mass="24279">MFTSILYTAVLATSTALLSQAMVTPNAPGPGDSFNEGASCHIGWAGDTDSPSAWLGMAIELMTGDNEAMVHLTTVATGQDGTQAGVFDYPCPAVTPNSAIYFYQFSAPATKNFTWTTRFTIAAANGSSTPATLSEKGSDGQTVLWGTGALVNPADAIPAPNFDSTSASGSNSVSGASPSDVLTSGASASAPIAPSPSAVATTPAASSSSPPQPSGTSAAVRIAAIDMRVWPIVAALTASAILL</sequence>
<evidence type="ECO:0000256" key="2">
    <source>
        <dbReference type="SAM" id="MobiDB-lite"/>
    </source>
</evidence>
<feature type="chain" id="PRO_5042017672" description="Yeast cell wall synthesis Kre9/Knh1-like N-terminal domain-containing protein" evidence="3">
    <location>
        <begin position="22"/>
        <end position="243"/>
    </location>
</feature>
<dbReference type="PANTHER" id="PTHR40633:SF1">
    <property type="entry name" value="GPI ANCHORED SERINE-THREONINE RICH PROTEIN (AFU_ORTHOLOGUE AFUA_1G03630)"/>
    <property type="match status" value="1"/>
</dbReference>
<proteinExistence type="predicted"/>
<dbReference type="InterPro" id="IPR052982">
    <property type="entry name" value="SRP1/TIP1-like"/>
</dbReference>
<comment type="caution">
    <text evidence="5">The sequence shown here is derived from an EMBL/GenBank/DDBJ whole genome shotgun (WGS) entry which is preliminary data.</text>
</comment>
<accession>A0AAD6YVK8</accession>
<feature type="region of interest" description="Disordered" evidence="2">
    <location>
        <begin position="161"/>
        <end position="216"/>
    </location>
</feature>
<evidence type="ECO:0000259" key="4">
    <source>
        <dbReference type="Pfam" id="PF10342"/>
    </source>
</evidence>
<keyword evidence="1 3" id="KW-0732">Signal</keyword>
<reference evidence="5" key="1">
    <citation type="submission" date="2023-03" db="EMBL/GenBank/DDBJ databases">
        <title>Massive genome expansion in bonnet fungi (Mycena s.s.) driven by repeated elements and novel gene families across ecological guilds.</title>
        <authorList>
            <consortium name="Lawrence Berkeley National Laboratory"/>
            <person name="Harder C.B."/>
            <person name="Miyauchi S."/>
            <person name="Viragh M."/>
            <person name="Kuo A."/>
            <person name="Thoen E."/>
            <person name="Andreopoulos B."/>
            <person name="Lu D."/>
            <person name="Skrede I."/>
            <person name="Drula E."/>
            <person name="Henrissat B."/>
            <person name="Morin E."/>
            <person name="Kohler A."/>
            <person name="Barry K."/>
            <person name="LaButti K."/>
            <person name="Morin E."/>
            <person name="Salamov A."/>
            <person name="Lipzen A."/>
            <person name="Mereny Z."/>
            <person name="Hegedus B."/>
            <person name="Baldrian P."/>
            <person name="Stursova M."/>
            <person name="Weitz H."/>
            <person name="Taylor A."/>
            <person name="Grigoriev I.V."/>
            <person name="Nagy L.G."/>
            <person name="Martin F."/>
            <person name="Kauserud H."/>
        </authorList>
    </citation>
    <scope>NUCLEOTIDE SEQUENCE</scope>
    <source>
        <strain evidence="5">9144</strain>
    </source>
</reference>
<gene>
    <name evidence="5" type="ORF">GGX14DRAFT_530022</name>
</gene>
<keyword evidence="6" id="KW-1185">Reference proteome</keyword>
<organism evidence="5 6">
    <name type="scientific">Mycena pura</name>
    <dbReference type="NCBI Taxonomy" id="153505"/>
    <lineage>
        <taxon>Eukaryota</taxon>
        <taxon>Fungi</taxon>
        <taxon>Dikarya</taxon>
        <taxon>Basidiomycota</taxon>
        <taxon>Agaricomycotina</taxon>
        <taxon>Agaricomycetes</taxon>
        <taxon>Agaricomycetidae</taxon>
        <taxon>Agaricales</taxon>
        <taxon>Marasmiineae</taxon>
        <taxon>Mycenaceae</taxon>
        <taxon>Mycena</taxon>
    </lineage>
</organism>
<dbReference type="AlphaFoldDB" id="A0AAD6YVK8"/>